<comment type="similarity">
    <text evidence="1">Belongs to the glycosyl hydrolase 31 family.</text>
</comment>
<evidence type="ECO:0000313" key="4">
    <source>
        <dbReference type="EMBL" id="CAG7717881.1"/>
    </source>
</evidence>
<dbReference type="InterPro" id="IPR000322">
    <property type="entry name" value="Glyco_hydro_31_TIM"/>
</dbReference>
<keyword evidence="1" id="KW-0378">Hydrolase</keyword>
<feature type="non-terminal residue" evidence="3">
    <location>
        <position position="63"/>
    </location>
</feature>
<dbReference type="Proteomes" id="UP000708208">
    <property type="component" value="Unassembled WGS sequence"/>
</dbReference>
<comment type="caution">
    <text evidence="3">The sequence shown here is derived from an EMBL/GenBank/DDBJ whole genome shotgun (WGS) entry which is preliminary data.</text>
</comment>
<keyword evidence="5" id="KW-1185">Reference proteome</keyword>
<feature type="domain" description="Glycoside hydrolase family 31 TIM barrel" evidence="2">
    <location>
        <begin position="6"/>
        <end position="56"/>
    </location>
</feature>
<dbReference type="EMBL" id="CAJVCH010047421">
    <property type="protein sequence ID" value="CAG7717643.1"/>
    <property type="molecule type" value="Genomic_DNA"/>
</dbReference>
<dbReference type="GO" id="GO:0004558">
    <property type="term" value="F:alpha-1,4-glucosidase activity"/>
    <property type="evidence" value="ECO:0007669"/>
    <property type="project" value="TreeGrafter"/>
</dbReference>
<reference evidence="3" key="1">
    <citation type="submission" date="2021-06" db="EMBL/GenBank/DDBJ databases">
        <authorList>
            <person name="Hodson N. C."/>
            <person name="Mongue J. A."/>
            <person name="Jaron S. K."/>
        </authorList>
    </citation>
    <scope>NUCLEOTIDE SEQUENCE</scope>
</reference>
<evidence type="ECO:0000259" key="2">
    <source>
        <dbReference type="Pfam" id="PF01055"/>
    </source>
</evidence>
<keyword evidence="1" id="KW-0326">Glycosidase</keyword>
<dbReference type="Pfam" id="PF01055">
    <property type="entry name" value="Glyco_hydro_31_2nd"/>
    <property type="match status" value="1"/>
</dbReference>
<name>A0A8J2JCD8_9HEXA</name>
<dbReference type="OrthoDB" id="1334205at2759"/>
<dbReference type="GO" id="GO:0005975">
    <property type="term" value="P:carbohydrate metabolic process"/>
    <property type="evidence" value="ECO:0007669"/>
    <property type="project" value="InterPro"/>
</dbReference>
<dbReference type="PANTHER" id="PTHR22762">
    <property type="entry name" value="ALPHA-GLUCOSIDASE"/>
    <property type="match status" value="1"/>
</dbReference>
<organism evidence="3 5">
    <name type="scientific">Allacma fusca</name>
    <dbReference type="NCBI Taxonomy" id="39272"/>
    <lineage>
        <taxon>Eukaryota</taxon>
        <taxon>Metazoa</taxon>
        <taxon>Ecdysozoa</taxon>
        <taxon>Arthropoda</taxon>
        <taxon>Hexapoda</taxon>
        <taxon>Collembola</taxon>
        <taxon>Symphypleona</taxon>
        <taxon>Sminthuridae</taxon>
        <taxon>Allacma</taxon>
    </lineage>
</organism>
<accession>A0A8J2JCD8</accession>
<feature type="non-terminal residue" evidence="3">
    <location>
        <position position="1"/>
    </location>
</feature>
<evidence type="ECO:0000256" key="1">
    <source>
        <dbReference type="RuleBase" id="RU361185"/>
    </source>
</evidence>
<dbReference type="EMBL" id="CAJVCH010049319">
    <property type="protein sequence ID" value="CAG7717881.1"/>
    <property type="molecule type" value="Genomic_DNA"/>
</dbReference>
<evidence type="ECO:0000313" key="3">
    <source>
        <dbReference type="EMBL" id="CAG7717643.1"/>
    </source>
</evidence>
<proteinExistence type="inferred from homology"/>
<evidence type="ECO:0000313" key="5">
    <source>
        <dbReference type="Proteomes" id="UP000708208"/>
    </source>
</evidence>
<dbReference type="AlphaFoldDB" id="A0A8J2JCD8"/>
<dbReference type="PANTHER" id="PTHR22762:SF131">
    <property type="entry name" value="GLYCOSIDE HYDROLASE FAMILY 31 N-TERMINAL DOMAIN-CONTAINING PROTEIN"/>
    <property type="match status" value="1"/>
</dbReference>
<sequence>KVWNRVSTAWPDFSHPNVTHYWMTQIDKFRNKVPIDGAWIDMNEPSNFWDGEKDGCPANSTLD</sequence>
<protein>
    <recommendedName>
        <fullName evidence="2">Glycoside hydrolase family 31 TIM barrel domain-containing protein</fullName>
    </recommendedName>
</protein>
<gene>
    <name evidence="3" type="ORF">AFUS01_LOCUS7087</name>
    <name evidence="4" type="ORF">AFUS01_LOCUS7315</name>
</gene>